<dbReference type="InterPro" id="IPR012442">
    <property type="entry name" value="DUF1645_plant"/>
</dbReference>
<organism evidence="2 3">
    <name type="scientific">Macleaya cordata</name>
    <name type="common">Five-seeded plume-poppy</name>
    <name type="synonym">Bocconia cordata</name>
    <dbReference type="NCBI Taxonomy" id="56857"/>
    <lineage>
        <taxon>Eukaryota</taxon>
        <taxon>Viridiplantae</taxon>
        <taxon>Streptophyta</taxon>
        <taxon>Embryophyta</taxon>
        <taxon>Tracheophyta</taxon>
        <taxon>Spermatophyta</taxon>
        <taxon>Magnoliopsida</taxon>
        <taxon>Ranunculales</taxon>
        <taxon>Papaveraceae</taxon>
        <taxon>Papaveroideae</taxon>
        <taxon>Macleaya</taxon>
    </lineage>
</organism>
<protein>
    <recommendedName>
        <fullName evidence="4">DUF1645 domain-containing protein</fullName>
    </recommendedName>
</protein>
<dbReference type="OrthoDB" id="1111059at2759"/>
<dbReference type="InParanoid" id="A0A200QAU1"/>
<dbReference type="PANTHER" id="PTHR33095:SF127">
    <property type="entry name" value="OS05G0578100 PROTEIN"/>
    <property type="match status" value="1"/>
</dbReference>
<reference evidence="2 3" key="1">
    <citation type="journal article" date="2017" name="Mol. Plant">
        <title>The Genome of Medicinal Plant Macleaya cordata Provides New Insights into Benzylisoquinoline Alkaloids Metabolism.</title>
        <authorList>
            <person name="Liu X."/>
            <person name="Liu Y."/>
            <person name="Huang P."/>
            <person name="Ma Y."/>
            <person name="Qing Z."/>
            <person name="Tang Q."/>
            <person name="Cao H."/>
            <person name="Cheng P."/>
            <person name="Zheng Y."/>
            <person name="Yuan Z."/>
            <person name="Zhou Y."/>
            <person name="Liu J."/>
            <person name="Tang Z."/>
            <person name="Zhuo Y."/>
            <person name="Zhang Y."/>
            <person name="Yu L."/>
            <person name="Huang J."/>
            <person name="Yang P."/>
            <person name="Peng Q."/>
            <person name="Zhang J."/>
            <person name="Jiang W."/>
            <person name="Zhang Z."/>
            <person name="Lin K."/>
            <person name="Ro D.K."/>
            <person name="Chen X."/>
            <person name="Xiong X."/>
            <person name="Shang Y."/>
            <person name="Huang S."/>
            <person name="Zeng J."/>
        </authorList>
    </citation>
    <scope>NUCLEOTIDE SEQUENCE [LARGE SCALE GENOMIC DNA]</scope>
    <source>
        <strain evidence="3">cv. BLH2017</strain>
        <tissue evidence="2">Root</tissue>
    </source>
</reference>
<dbReference type="OMA" id="FDFHRDD"/>
<name>A0A200QAU1_MACCD</name>
<accession>A0A200QAU1</accession>
<dbReference type="STRING" id="56857.A0A200QAU1"/>
<comment type="caution">
    <text evidence="2">The sequence shown here is derived from an EMBL/GenBank/DDBJ whole genome shotgun (WGS) entry which is preliminary data.</text>
</comment>
<dbReference type="AlphaFoldDB" id="A0A200QAU1"/>
<dbReference type="PANTHER" id="PTHR33095">
    <property type="entry name" value="OS07G0619500 PROTEIN"/>
    <property type="match status" value="1"/>
</dbReference>
<dbReference type="FunCoup" id="A0A200QAU1">
    <property type="interactions" value="382"/>
</dbReference>
<evidence type="ECO:0000256" key="1">
    <source>
        <dbReference type="SAM" id="MobiDB-lite"/>
    </source>
</evidence>
<dbReference type="Pfam" id="PF07816">
    <property type="entry name" value="DUF1645"/>
    <property type="match status" value="1"/>
</dbReference>
<evidence type="ECO:0000313" key="3">
    <source>
        <dbReference type="Proteomes" id="UP000195402"/>
    </source>
</evidence>
<sequence>MQEISVPMHCPSFSSYSSIRFAEIATKVTEEFSYERDEFGLQPKVVEEDNTKEEADKKQSSNNNNDDDDEEEFEFAFVSSRDPSNTSLSISADEIFSNGRIKPIFPIFDRDLLLNDKKVQEINSKPPTKSSSRRLPLGRLFSEERDSSSSSSSSEGEDQESVRSGTYCIWSSKSIPSSPDTSFNKKSYSSGNKSKRFRLKDLIRRSNSDVNETYVFLAPPLMAAGSSSKTKKSHNEKFGKVGISMDQRKNSSETNKDIVKMKPKKVIGGESVVSSHEIHYLRNRALKEGARRRSYLPYKMDLIGFFTNVNGLNRKLYPFQTA</sequence>
<evidence type="ECO:0008006" key="4">
    <source>
        <dbReference type="Google" id="ProtNLM"/>
    </source>
</evidence>
<feature type="region of interest" description="Disordered" evidence="1">
    <location>
        <begin position="122"/>
        <end position="163"/>
    </location>
</feature>
<evidence type="ECO:0000313" key="2">
    <source>
        <dbReference type="EMBL" id="OVA07584.1"/>
    </source>
</evidence>
<dbReference type="EMBL" id="MVGT01002455">
    <property type="protein sequence ID" value="OVA07584.1"/>
    <property type="molecule type" value="Genomic_DNA"/>
</dbReference>
<proteinExistence type="predicted"/>
<dbReference type="Proteomes" id="UP000195402">
    <property type="component" value="Unassembled WGS sequence"/>
</dbReference>
<feature type="region of interest" description="Disordered" evidence="1">
    <location>
        <begin position="33"/>
        <end position="70"/>
    </location>
</feature>
<feature type="compositionally biased region" description="Basic and acidic residues" evidence="1">
    <location>
        <begin position="33"/>
        <end position="59"/>
    </location>
</feature>
<keyword evidence="3" id="KW-1185">Reference proteome</keyword>
<gene>
    <name evidence="2" type="ORF">BVC80_8965g13</name>
</gene>